<feature type="region of interest" description="Disordered" evidence="1">
    <location>
        <begin position="197"/>
        <end position="217"/>
    </location>
</feature>
<evidence type="ECO:0000256" key="1">
    <source>
        <dbReference type="SAM" id="MobiDB-lite"/>
    </source>
</evidence>
<comment type="caution">
    <text evidence="3">The sequence shown here is derived from an EMBL/GenBank/DDBJ whole genome shotgun (WGS) entry which is preliminary data.</text>
</comment>
<evidence type="ECO:0000313" key="4">
    <source>
        <dbReference type="Proteomes" id="UP000886842"/>
    </source>
</evidence>
<feature type="transmembrane region" description="Helical" evidence="2">
    <location>
        <begin position="12"/>
        <end position="31"/>
    </location>
</feature>
<dbReference type="AlphaFoldDB" id="A0A9D1KNV7"/>
<keyword evidence="2" id="KW-0812">Transmembrane</keyword>
<name>A0A9D1KNV7_9ACTN</name>
<reference evidence="3" key="1">
    <citation type="submission" date="2020-10" db="EMBL/GenBank/DDBJ databases">
        <authorList>
            <person name="Gilroy R."/>
        </authorList>
    </citation>
    <scope>NUCLEOTIDE SEQUENCE</scope>
    <source>
        <strain evidence="3">ChiGjej1B1-24693</strain>
    </source>
</reference>
<proteinExistence type="predicted"/>
<keyword evidence="2" id="KW-0472">Membrane</keyword>
<dbReference type="Proteomes" id="UP000886842">
    <property type="component" value="Unassembled WGS sequence"/>
</dbReference>
<feature type="transmembrane region" description="Helical" evidence="2">
    <location>
        <begin position="105"/>
        <end position="127"/>
    </location>
</feature>
<dbReference type="EMBL" id="DVLP01000463">
    <property type="protein sequence ID" value="HIT77115.1"/>
    <property type="molecule type" value="Genomic_DNA"/>
</dbReference>
<evidence type="ECO:0000313" key="3">
    <source>
        <dbReference type="EMBL" id="HIT77115.1"/>
    </source>
</evidence>
<accession>A0A9D1KNV7</accession>
<keyword evidence="2" id="KW-1133">Transmembrane helix</keyword>
<sequence>MAWYSRRTSQLTGQILADAAVAAWTVLWLVLARVVDGSIRAIADPLRVTATQARQTADQVRAAGAEVDKIPGVGGMIKLPLDNASGSLEEIAAAAERQITAIETAAAVTGLVTFAIPFLIALVIWLPRRLRYLRTSRAAQLIVDQGRGTDLLALRALAHHPIERLRAISDDPVKAWRAADPECMEQLAALEVHRLGIRPGPDHRGPGRPGVDRPAVR</sequence>
<evidence type="ECO:0000256" key="2">
    <source>
        <dbReference type="SAM" id="Phobius"/>
    </source>
</evidence>
<reference evidence="3" key="2">
    <citation type="journal article" date="2021" name="PeerJ">
        <title>Extensive microbial diversity within the chicken gut microbiome revealed by metagenomics and culture.</title>
        <authorList>
            <person name="Gilroy R."/>
            <person name="Ravi A."/>
            <person name="Getino M."/>
            <person name="Pursley I."/>
            <person name="Horton D.L."/>
            <person name="Alikhan N.F."/>
            <person name="Baker D."/>
            <person name="Gharbi K."/>
            <person name="Hall N."/>
            <person name="Watson M."/>
            <person name="Adriaenssens E.M."/>
            <person name="Foster-Nyarko E."/>
            <person name="Jarju S."/>
            <person name="Secka A."/>
            <person name="Antonio M."/>
            <person name="Oren A."/>
            <person name="Chaudhuri R.R."/>
            <person name="La Ragione R."/>
            <person name="Hildebrand F."/>
            <person name="Pallen M.J."/>
        </authorList>
    </citation>
    <scope>NUCLEOTIDE SEQUENCE</scope>
    <source>
        <strain evidence="3">ChiGjej1B1-24693</strain>
    </source>
</reference>
<protein>
    <submittedName>
        <fullName evidence="3">Uncharacterized protein</fullName>
    </submittedName>
</protein>
<organism evidence="3 4">
    <name type="scientific">Candidatus Avipropionibacterium avicola</name>
    <dbReference type="NCBI Taxonomy" id="2840701"/>
    <lineage>
        <taxon>Bacteria</taxon>
        <taxon>Bacillati</taxon>
        <taxon>Actinomycetota</taxon>
        <taxon>Actinomycetes</taxon>
        <taxon>Propionibacteriales</taxon>
        <taxon>Propionibacteriaceae</taxon>
        <taxon>Propionibacteriaceae incertae sedis</taxon>
        <taxon>Candidatus Avipropionibacterium</taxon>
    </lineage>
</organism>
<feature type="compositionally biased region" description="Basic and acidic residues" evidence="1">
    <location>
        <begin position="200"/>
        <end position="217"/>
    </location>
</feature>
<gene>
    <name evidence="3" type="ORF">IAA98_16170</name>
</gene>